<evidence type="ECO:0000313" key="13">
    <source>
        <dbReference type="Proteomes" id="UP000325372"/>
    </source>
</evidence>
<keyword evidence="10" id="KW-1133">Transmembrane helix</keyword>
<evidence type="ECO:0000256" key="6">
    <source>
        <dbReference type="ARBA" id="ARBA00022840"/>
    </source>
</evidence>
<feature type="transmembrane region" description="Helical" evidence="10">
    <location>
        <begin position="466"/>
        <end position="487"/>
    </location>
</feature>
<dbReference type="InterPro" id="IPR050445">
    <property type="entry name" value="Bact_polysacc_biosynth/exp"/>
</dbReference>
<keyword evidence="7" id="KW-0829">Tyrosine-protein kinase</keyword>
<dbReference type="EC" id="2.7.10.2" evidence="2"/>
<dbReference type="SUPFAM" id="SSF52540">
    <property type="entry name" value="P-loop containing nucleoside triphosphate hydrolases"/>
    <property type="match status" value="1"/>
</dbReference>
<feature type="domain" description="AAA" evidence="11">
    <location>
        <begin position="563"/>
        <end position="677"/>
    </location>
</feature>
<dbReference type="PANTHER" id="PTHR32309">
    <property type="entry name" value="TYROSINE-PROTEIN KINASE"/>
    <property type="match status" value="1"/>
</dbReference>
<dbReference type="GO" id="GO:0005524">
    <property type="term" value="F:ATP binding"/>
    <property type="evidence" value="ECO:0007669"/>
    <property type="project" value="UniProtKB-KW"/>
</dbReference>
<keyword evidence="10" id="KW-0472">Membrane</keyword>
<evidence type="ECO:0000259" key="11">
    <source>
        <dbReference type="Pfam" id="PF13614"/>
    </source>
</evidence>
<gene>
    <name evidence="12" type="ORF">F3N42_01570</name>
</gene>
<feature type="transmembrane region" description="Helical" evidence="10">
    <location>
        <begin position="31"/>
        <end position="51"/>
    </location>
</feature>
<dbReference type="RefSeq" id="WP_150862639.1">
    <property type="nucleotide sequence ID" value="NZ_VYXP01000002.1"/>
</dbReference>
<comment type="caution">
    <text evidence="12">The sequence shown here is derived from an EMBL/GenBank/DDBJ whole genome shotgun (WGS) entry which is preliminary data.</text>
</comment>
<evidence type="ECO:0000256" key="7">
    <source>
        <dbReference type="ARBA" id="ARBA00023137"/>
    </source>
</evidence>
<evidence type="ECO:0000256" key="10">
    <source>
        <dbReference type="SAM" id="Phobius"/>
    </source>
</evidence>
<dbReference type="GO" id="GO:0005886">
    <property type="term" value="C:plasma membrane"/>
    <property type="evidence" value="ECO:0007669"/>
    <property type="project" value="TreeGrafter"/>
</dbReference>
<evidence type="ECO:0000313" key="12">
    <source>
        <dbReference type="EMBL" id="KAA9133078.1"/>
    </source>
</evidence>
<evidence type="ECO:0000256" key="2">
    <source>
        <dbReference type="ARBA" id="ARBA00011903"/>
    </source>
</evidence>
<protein>
    <recommendedName>
        <fullName evidence="2">non-specific protein-tyrosine kinase</fullName>
        <ecNumber evidence="2">2.7.10.2</ecNumber>
    </recommendedName>
</protein>
<dbReference type="CDD" id="cd05387">
    <property type="entry name" value="BY-kinase"/>
    <property type="match status" value="1"/>
</dbReference>
<dbReference type="Pfam" id="PF13614">
    <property type="entry name" value="AAA_31"/>
    <property type="match status" value="1"/>
</dbReference>
<dbReference type="Gene3D" id="3.40.50.300">
    <property type="entry name" value="P-loop containing nucleotide triphosphate hydrolases"/>
    <property type="match status" value="1"/>
</dbReference>
<keyword evidence="5 12" id="KW-0418">Kinase</keyword>
<keyword evidence="4" id="KW-0547">Nucleotide-binding</keyword>
<evidence type="ECO:0000256" key="3">
    <source>
        <dbReference type="ARBA" id="ARBA00022679"/>
    </source>
</evidence>
<keyword evidence="6" id="KW-0067">ATP-binding</keyword>
<accession>A0A5N0TEN1</accession>
<keyword evidence="13" id="KW-1185">Reference proteome</keyword>
<comment type="similarity">
    <text evidence="1">Belongs to the CpsD/CapB family.</text>
</comment>
<evidence type="ECO:0000256" key="8">
    <source>
        <dbReference type="ARBA" id="ARBA00051245"/>
    </source>
</evidence>
<reference evidence="12 13" key="1">
    <citation type="submission" date="2019-09" db="EMBL/GenBank/DDBJ databases">
        <title>Wenzhouxiangella sp. Genome sequencing and assembly.</title>
        <authorList>
            <person name="Zhang R."/>
        </authorList>
    </citation>
    <scope>NUCLEOTIDE SEQUENCE [LARGE SCALE GENOMIC DNA]</scope>
    <source>
        <strain evidence="12 13">W260</strain>
    </source>
</reference>
<dbReference type="InterPro" id="IPR025669">
    <property type="entry name" value="AAA_dom"/>
</dbReference>
<comment type="catalytic activity">
    <reaction evidence="8">
        <text>L-tyrosyl-[protein] + ATP = O-phospho-L-tyrosyl-[protein] + ADP + H(+)</text>
        <dbReference type="Rhea" id="RHEA:10596"/>
        <dbReference type="Rhea" id="RHEA-COMP:10136"/>
        <dbReference type="Rhea" id="RHEA-COMP:20101"/>
        <dbReference type="ChEBI" id="CHEBI:15378"/>
        <dbReference type="ChEBI" id="CHEBI:30616"/>
        <dbReference type="ChEBI" id="CHEBI:46858"/>
        <dbReference type="ChEBI" id="CHEBI:61978"/>
        <dbReference type="ChEBI" id="CHEBI:456216"/>
        <dbReference type="EC" id="2.7.10.2"/>
    </reaction>
</comment>
<sequence length="753" mass="83503">MTSASPEGASLPESSASEPFPLLDYLQLLWFRRRLIVLVTLLVAVVGYLHVNQLTSVYTARSSLMIGVHDSRPVDLDSMLYQRYFGPEALEEVEVLKSRGLSEKVIERLDLLSHPEFNPSLRGADSGFSLAYWIDPRHWIPQSWKDGWRGARDGELIQVPPGEEELERRRMVRAVDIYLSRLSVTPVEFTDIIQIGFRSADPRVAAQVANELPEAFITDKLEAKLEASERMSGWLADQLAELERKVRDSEQAVEMYRAEHGLTQGARGDILSEQLSSINSQLIIARAERAEAEARLAQVNRLVAADGGGVETAGEVLSSPLIQEMRSQEAAVMRRQSELAVEYGPKHPRMLQVDAELGDIRNRIGEEIQKIITGLENEVEVARTREASLGSSLREAESRSGAQNREAVQLRALEREAAANRALFETFLGRFKESSSTEGTETPDARILSRAEIPGSPSWPNRGRMLATIILLGFVGACALVFALHLLSPGMFSPEQVEQELGMHAIGVLPRVEGKIPPHQHVIEKDNSGYVEAVNSLKIALQLSDPDARIKAIQVTSSVPEEGKTSLVLTLGTVLAKTGSRVIIVDGDLRRSSIEKKLELPADAAGLTDYMIAREDAVEPFLLHHEGSGLDILLSGDARYVSASDLFASKRMRQLIERLKQDYDYVLVDAPPVMAVADARVIGTIVDKTLFVVRWDKTPRKVARAALDQLRKSGTDIAGIVLQQVDLKRYGRLGYGDSGYYYHYGRYGQYYNS</sequence>
<evidence type="ECO:0000256" key="4">
    <source>
        <dbReference type="ARBA" id="ARBA00022741"/>
    </source>
</evidence>
<dbReference type="InterPro" id="IPR027417">
    <property type="entry name" value="P-loop_NTPase"/>
</dbReference>
<organism evidence="12 13">
    <name type="scientific">Marinihelvus fidelis</name>
    <dbReference type="NCBI Taxonomy" id="2613842"/>
    <lineage>
        <taxon>Bacteria</taxon>
        <taxon>Pseudomonadati</taxon>
        <taxon>Pseudomonadota</taxon>
        <taxon>Gammaproteobacteria</taxon>
        <taxon>Chromatiales</taxon>
        <taxon>Wenzhouxiangellaceae</taxon>
        <taxon>Marinihelvus</taxon>
    </lineage>
</organism>
<dbReference type="Proteomes" id="UP000325372">
    <property type="component" value="Unassembled WGS sequence"/>
</dbReference>
<dbReference type="NCBIfam" id="TIGR01007">
    <property type="entry name" value="eps_fam"/>
    <property type="match status" value="1"/>
</dbReference>
<proteinExistence type="inferred from homology"/>
<dbReference type="GO" id="GO:0004715">
    <property type="term" value="F:non-membrane spanning protein tyrosine kinase activity"/>
    <property type="evidence" value="ECO:0007669"/>
    <property type="project" value="UniProtKB-EC"/>
</dbReference>
<dbReference type="EMBL" id="VYXP01000002">
    <property type="protein sequence ID" value="KAA9133078.1"/>
    <property type="molecule type" value="Genomic_DNA"/>
</dbReference>
<keyword evidence="9" id="KW-0175">Coiled coil</keyword>
<evidence type="ECO:0000256" key="5">
    <source>
        <dbReference type="ARBA" id="ARBA00022777"/>
    </source>
</evidence>
<evidence type="ECO:0000256" key="1">
    <source>
        <dbReference type="ARBA" id="ARBA00007316"/>
    </source>
</evidence>
<name>A0A5N0TEN1_9GAMM</name>
<dbReference type="InterPro" id="IPR005702">
    <property type="entry name" value="Wzc-like_C"/>
</dbReference>
<dbReference type="PANTHER" id="PTHR32309:SF13">
    <property type="entry name" value="FERRIC ENTEROBACTIN TRANSPORT PROTEIN FEPE"/>
    <property type="match status" value="1"/>
</dbReference>
<evidence type="ECO:0000256" key="9">
    <source>
        <dbReference type="SAM" id="Coils"/>
    </source>
</evidence>
<keyword evidence="3 12" id="KW-0808">Transferase</keyword>
<keyword evidence="10" id="KW-0812">Transmembrane</keyword>
<dbReference type="AlphaFoldDB" id="A0A5N0TEN1"/>
<feature type="coiled-coil region" evidence="9">
    <location>
        <begin position="239"/>
        <end position="302"/>
    </location>
</feature>